<sequence>MRPLYSPFFTLCIFIYFPIISQARFLYNNVVYPSHDLYGNFQKNASVISPNFYNFTGIFVQARFQENHHCQLSNILPTITLSNSSTNQVTGTVLFISTEEILAHGCNGFSAVVDQLESFAPIVEQNKLPPLSVALFSSIGPQEEEFGGPQEPYGGRIPTLQNIHLAIVSRSVGNMLSHVTLGPDPYIALITQEPGPWNVEDTSYRLALHRWSLFVLTFFALIYAFYQLINLFYQEGWQFDTRIILYIAALVVLNSSLVSLAIRGQSKGIRILTSVAWLIGYSAYSAVQLKWGQIISKLFPNAVFKASYFFIIFVMINYVVITVLNISGVMVTLEQFEYARGIINAIYLPLLMSLQASLFMYYAMMYKRGMNAFPMTSRTRVSLHKLALLLIFAVLGFIFEAISQFLRNGSLVTSITGNILILTFNTLSQLALFSPVFAILSIRGTEDTATYAAILQRNRNGSSSSTHRHASTTHSNKTEPTNRSQALTHIHSLPHHNPQTHSFPINNPVSMNRYDLGLFNQAEDDYSSNRSVSISLDQLSSPRFSRLEDISTVITPLTPPPPRRREKPKSQASINELLNHDSSEKQNTSTEATTSTSGETESHRVSFLENHSDSQIDDASIKKG</sequence>
<keyword evidence="2" id="KW-1133">Transmembrane helix</keyword>
<proteinExistence type="predicted"/>
<feature type="transmembrane region" description="Helical" evidence="2">
    <location>
        <begin position="345"/>
        <end position="365"/>
    </location>
</feature>
<feature type="region of interest" description="Disordered" evidence="1">
    <location>
        <begin position="551"/>
        <end position="624"/>
    </location>
</feature>
<evidence type="ECO:0000256" key="2">
    <source>
        <dbReference type="SAM" id="Phobius"/>
    </source>
</evidence>
<feature type="compositionally biased region" description="Basic and acidic residues" evidence="1">
    <location>
        <begin position="600"/>
        <end position="624"/>
    </location>
</feature>
<dbReference type="EMBL" id="JASJQH010000476">
    <property type="protein sequence ID" value="KAK9764187.1"/>
    <property type="molecule type" value="Genomic_DNA"/>
</dbReference>
<keyword evidence="2" id="KW-0472">Membrane</keyword>
<feature type="region of interest" description="Disordered" evidence="1">
    <location>
        <begin position="459"/>
        <end position="484"/>
    </location>
</feature>
<feature type="transmembrane region" description="Helical" evidence="2">
    <location>
        <begin position="243"/>
        <end position="262"/>
    </location>
</feature>
<keyword evidence="4" id="KW-1185">Reference proteome</keyword>
<dbReference type="Proteomes" id="UP001479436">
    <property type="component" value="Unassembled WGS sequence"/>
</dbReference>
<evidence type="ECO:0000313" key="3">
    <source>
        <dbReference type="EMBL" id="KAK9764187.1"/>
    </source>
</evidence>
<feature type="compositionally biased region" description="Low complexity" evidence="1">
    <location>
        <begin position="588"/>
        <end position="599"/>
    </location>
</feature>
<keyword evidence="2" id="KW-0812">Transmembrane</keyword>
<feature type="transmembrane region" description="Helical" evidence="2">
    <location>
        <begin position="418"/>
        <end position="440"/>
    </location>
</feature>
<reference evidence="3 4" key="1">
    <citation type="submission" date="2023-04" db="EMBL/GenBank/DDBJ databases">
        <title>Genome of Basidiobolus ranarum AG-B5.</title>
        <authorList>
            <person name="Stajich J.E."/>
            <person name="Carter-House D."/>
            <person name="Gryganskyi A."/>
        </authorList>
    </citation>
    <scope>NUCLEOTIDE SEQUENCE [LARGE SCALE GENOMIC DNA]</scope>
    <source>
        <strain evidence="3 4">AG-B5</strain>
    </source>
</reference>
<feature type="transmembrane region" description="Helical" evidence="2">
    <location>
        <begin position="308"/>
        <end position="333"/>
    </location>
</feature>
<accession>A0ABR2WRP0</accession>
<feature type="transmembrane region" description="Helical" evidence="2">
    <location>
        <begin position="211"/>
        <end position="231"/>
    </location>
</feature>
<gene>
    <name evidence="3" type="ORF">K7432_008519</name>
</gene>
<evidence type="ECO:0000313" key="4">
    <source>
        <dbReference type="Proteomes" id="UP001479436"/>
    </source>
</evidence>
<protein>
    <submittedName>
        <fullName evidence="3">Uncharacterized protein</fullName>
    </submittedName>
</protein>
<name>A0ABR2WRP0_9FUNG</name>
<feature type="transmembrane region" description="Helical" evidence="2">
    <location>
        <begin position="386"/>
        <end position="406"/>
    </location>
</feature>
<comment type="caution">
    <text evidence="3">The sequence shown here is derived from an EMBL/GenBank/DDBJ whole genome shotgun (WGS) entry which is preliminary data.</text>
</comment>
<organism evidence="3 4">
    <name type="scientific">Basidiobolus ranarum</name>
    <dbReference type="NCBI Taxonomy" id="34480"/>
    <lineage>
        <taxon>Eukaryota</taxon>
        <taxon>Fungi</taxon>
        <taxon>Fungi incertae sedis</taxon>
        <taxon>Zoopagomycota</taxon>
        <taxon>Entomophthoromycotina</taxon>
        <taxon>Basidiobolomycetes</taxon>
        <taxon>Basidiobolales</taxon>
        <taxon>Basidiobolaceae</taxon>
        <taxon>Basidiobolus</taxon>
    </lineage>
</organism>
<evidence type="ECO:0000256" key="1">
    <source>
        <dbReference type="SAM" id="MobiDB-lite"/>
    </source>
</evidence>